<protein>
    <submittedName>
        <fullName evidence="1">Pre-mRNA-splicing helicase BRR2</fullName>
        <ecNumber evidence="1">3.6.4.13</ecNumber>
    </submittedName>
</protein>
<sequence>AHFSRLVLPADLAADQAWVLARALPLLQAMVDVAASVGWLAPALAAMELSQMAVQAVWEGRDPLVKQVPHLALQTARDMRVDSVFDIMDMEDADRARLLAGLSPPQVAEVAAYVNRYPSIEAEHVVEGGVTAGAEVAVALSMSREVDDDDDDDGEAPGPVIAPFFPYSKSEGWWAVVGDPQTQTLLVVKRIAVGRSLATRLVFAAPETPGPRKFKLYLMCDAYLGCDQELDVDVDVQPAADESDGE</sequence>
<dbReference type="EC" id="3.6.4.13" evidence="1"/>
<feature type="non-terminal residue" evidence="1">
    <location>
        <position position="1"/>
    </location>
</feature>
<keyword evidence="1" id="KW-0378">Hydrolase</keyword>
<gene>
    <name evidence="1" type="primary">brr2_2</name>
    <name evidence="1" type="ORF">H4R21_005680</name>
</gene>
<name>A0ACC1KRZ3_9FUNG</name>
<keyword evidence="1" id="KW-0347">Helicase</keyword>
<dbReference type="EMBL" id="JANBUN010002671">
    <property type="protein sequence ID" value="KAJ2793987.1"/>
    <property type="molecule type" value="Genomic_DNA"/>
</dbReference>
<comment type="caution">
    <text evidence="1">The sequence shown here is derived from an EMBL/GenBank/DDBJ whole genome shotgun (WGS) entry which is preliminary data.</text>
</comment>
<keyword evidence="2" id="KW-1185">Reference proteome</keyword>
<keyword evidence="1" id="KW-0067">ATP-binding</keyword>
<proteinExistence type="predicted"/>
<keyword evidence="1" id="KW-0547">Nucleotide-binding</keyword>
<reference evidence="1" key="1">
    <citation type="submission" date="2022-07" db="EMBL/GenBank/DDBJ databases">
        <title>Phylogenomic reconstructions and comparative analyses of Kickxellomycotina fungi.</title>
        <authorList>
            <person name="Reynolds N.K."/>
            <person name="Stajich J.E."/>
            <person name="Barry K."/>
            <person name="Grigoriev I.V."/>
            <person name="Crous P."/>
            <person name="Smith M.E."/>
        </authorList>
    </citation>
    <scope>NUCLEOTIDE SEQUENCE</scope>
    <source>
        <strain evidence="1">BCRC 34780</strain>
    </source>
</reference>
<evidence type="ECO:0000313" key="1">
    <source>
        <dbReference type="EMBL" id="KAJ2793987.1"/>
    </source>
</evidence>
<organism evidence="1 2">
    <name type="scientific">Coemansia helicoidea</name>
    <dbReference type="NCBI Taxonomy" id="1286919"/>
    <lineage>
        <taxon>Eukaryota</taxon>
        <taxon>Fungi</taxon>
        <taxon>Fungi incertae sedis</taxon>
        <taxon>Zoopagomycota</taxon>
        <taxon>Kickxellomycotina</taxon>
        <taxon>Kickxellomycetes</taxon>
        <taxon>Kickxellales</taxon>
        <taxon>Kickxellaceae</taxon>
        <taxon>Coemansia</taxon>
    </lineage>
</organism>
<dbReference type="Proteomes" id="UP001140087">
    <property type="component" value="Unassembled WGS sequence"/>
</dbReference>
<evidence type="ECO:0000313" key="2">
    <source>
        <dbReference type="Proteomes" id="UP001140087"/>
    </source>
</evidence>
<accession>A0ACC1KRZ3</accession>